<dbReference type="Pfam" id="PF18911">
    <property type="entry name" value="PKD_4"/>
    <property type="match status" value="1"/>
</dbReference>
<dbReference type="PROSITE" id="PS50093">
    <property type="entry name" value="PKD"/>
    <property type="match status" value="1"/>
</dbReference>
<dbReference type="InterPro" id="IPR022409">
    <property type="entry name" value="PKD/Chitinase_dom"/>
</dbReference>
<evidence type="ECO:0000313" key="3">
    <source>
        <dbReference type="EMBL" id="UOQ52020.1"/>
    </source>
</evidence>
<evidence type="ECO:0000256" key="1">
    <source>
        <dbReference type="SAM" id="MobiDB-lite"/>
    </source>
</evidence>
<sequence>MQLSFPRLPQCVVLSALALGACKKDDPVASSPKPKAAFAYTASACQSVCPVSFQNTSQNASSYTWNFGDNTTSTSTDATFNHAYAQAGVYRVKLTATGAGGADTTSQRITVGVPTGCIRQIIPVTNAITTATTWESCNVYVVDGDVGISNILTLQPGTVVKFKPGSGLTLNGAGRIEAVGTANAPIVFTSVKDDAHGGGTNADGASVPARKDWDHVNLNGKNGSRLEYCEFLYAGGGGTYSYALGLSGGEATIRNSTFAHNAGGGASMRGALNAGEASANVVIDNNTFYDNEMPLRVSTLFSLDNSNSFHNPQNASQKNDYNGIWVEDPSASSLPLSWNETEVPFVLDNTYWQSQLTLGPGVTLKLLPNAAMQFGSGGYLTARGTAAQPVIFTSYKDDAHGGDTNHDGSASAPAKKDWRNIIAGSSADSEFDHCQFMYGGNGGSTINLFACTVRITHCTFAHNGQDDQITEGTVDASRAKAGTVIQDNVFYDNVRPLSIASSFDLDNSNSFHNPQNTNEKNQFQGIVVYWDVNATKQSVNWEETEVAYVNSQSIDLVAGKTLRLGNSVTLKFLPGTEVFLREKAEQLQNAAGTGVAFTSYKDDTRGGDSNGNGSADSPANNDWKGVYAGTWQTWATIHYDSH</sequence>
<dbReference type="SMART" id="SM00089">
    <property type="entry name" value="PKD"/>
    <property type="match status" value="1"/>
</dbReference>
<evidence type="ECO:0000259" key="2">
    <source>
        <dbReference type="PROSITE" id="PS50093"/>
    </source>
</evidence>
<dbReference type="EMBL" id="CP095049">
    <property type="protein sequence ID" value="UOQ52020.1"/>
    <property type="molecule type" value="Genomic_DNA"/>
</dbReference>
<dbReference type="InterPro" id="IPR006626">
    <property type="entry name" value="PbH1"/>
</dbReference>
<keyword evidence="4" id="KW-1185">Reference proteome</keyword>
<feature type="region of interest" description="Disordered" evidence="1">
    <location>
        <begin position="602"/>
        <end position="622"/>
    </location>
</feature>
<dbReference type="InterPro" id="IPR011050">
    <property type="entry name" value="Pectin_lyase_fold/virulence"/>
</dbReference>
<dbReference type="Proteomes" id="UP000831785">
    <property type="component" value="Chromosome"/>
</dbReference>
<dbReference type="Pfam" id="PF13229">
    <property type="entry name" value="Beta_helix"/>
    <property type="match status" value="1"/>
</dbReference>
<protein>
    <submittedName>
        <fullName evidence="3">PKD domain-containing protein</fullName>
    </submittedName>
</protein>
<organism evidence="3 4">
    <name type="scientific">Hymenobacter cellulosivorans</name>
    <dbReference type="NCBI Taxonomy" id="2932249"/>
    <lineage>
        <taxon>Bacteria</taxon>
        <taxon>Pseudomonadati</taxon>
        <taxon>Bacteroidota</taxon>
        <taxon>Cytophagia</taxon>
        <taxon>Cytophagales</taxon>
        <taxon>Hymenobacteraceae</taxon>
        <taxon>Hymenobacter</taxon>
    </lineage>
</organism>
<dbReference type="SMART" id="SM00710">
    <property type="entry name" value="PbH1"/>
    <property type="match status" value="4"/>
</dbReference>
<dbReference type="Gene3D" id="2.160.20.10">
    <property type="entry name" value="Single-stranded right-handed beta-helix, Pectin lyase-like"/>
    <property type="match status" value="2"/>
</dbReference>
<evidence type="ECO:0000313" key="4">
    <source>
        <dbReference type="Proteomes" id="UP000831785"/>
    </source>
</evidence>
<proteinExistence type="predicted"/>
<dbReference type="SUPFAM" id="SSF49299">
    <property type="entry name" value="PKD domain"/>
    <property type="match status" value="1"/>
</dbReference>
<reference evidence="3 4" key="1">
    <citation type="submission" date="2022-04" db="EMBL/GenBank/DDBJ databases">
        <title>Hymenobacter sp. isolated from the air.</title>
        <authorList>
            <person name="Won M."/>
            <person name="Lee C.-M."/>
            <person name="Woen H.-Y."/>
            <person name="Kwon S.-W."/>
        </authorList>
    </citation>
    <scope>NUCLEOTIDE SEQUENCE [LARGE SCALE GENOMIC DNA]</scope>
    <source>
        <strain evidence="4">5116 S-27</strain>
    </source>
</reference>
<dbReference type="InterPro" id="IPR035986">
    <property type="entry name" value="PKD_dom_sf"/>
</dbReference>
<dbReference type="SUPFAM" id="SSF51126">
    <property type="entry name" value="Pectin lyase-like"/>
    <property type="match status" value="1"/>
</dbReference>
<feature type="domain" description="PKD" evidence="2">
    <location>
        <begin position="54"/>
        <end position="118"/>
    </location>
</feature>
<dbReference type="InterPro" id="IPR039448">
    <property type="entry name" value="Beta_helix"/>
</dbReference>
<name>A0ABY4F614_9BACT</name>
<dbReference type="PROSITE" id="PS51257">
    <property type="entry name" value="PROKAR_LIPOPROTEIN"/>
    <property type="match status" value="1"/>
</dbReference>
<dbReference type="Gene3D" id="2.60.40.10">
    <property type="entry name" value="Immunoglobulins"/>
    <property type="match status" value="1"/>
</dbReference>
<dbReference type="InterPro" id="IPR013783">
    <property type="entry name" value="Ig-like_fold"/>
</dbReference>
<dbReference type="InterPro" id="IPR000601">
    <property type="entry name" value="PKD_dom"/>
</dbReference>
<dbReference type="RefSeq" id="WP_244715613.1">
    <property type="nucleotide sequence ID" value="NZ_CP095049.1"/>
</dbReference>
<gene>
    <name evidence="3" type="ORF">MUN80_19930</name>
</gene>
<accession>A0ABY4F614</accession>
<dbReference type="CDD" id="cd00146">
    <property type="entry name" value="PKD"/>
    <property type="match status" value="1"/>
</dbReference>
<dbReference type="InterPro" id="IPR012334">
    <property type="entry name" value="Pectin_lyas_fold"/>
</dbReference>